<dbReference type="RefSeq" id="WP_011391383.1">
    <property type="nucleotide sequence ID" value="NC_007643.1"/>
</dbReference>
<dbReference type="EnsemblBacteria" id="ABC24430">
    <property type="protein sequence ID" value="ABC24430"/>
    <property type="gene ID" value="Rru_A3636"/>
</dbReference>
<organism evidence="2 3">
    <name type="scientific">Rhodospirillum rubrum (strain ATCC 11170 / ATH 1.1.1 / DSM 467 / LMG 4362 / NCIMB 8255 / S1)</name>
    <dbReference type="NCBI Taxonomy" id="269796"/>
    <lineage>
        <taxon>Bacteria</taxon>
        <taxon>Pseudomonadati</taxon>
        <taxon>Pseudomonadota</taxon>
        <taxon>Alphaproteobacteria</taxon>
        <taxon>Rhodospirillales</taxon>
        <taxon>Rhodospirillaceae</taxon>
        <taxon>Rhodospirillum</taxon>
    </lineage>
</organism>
<keyword evidence="3" id="KW-1185">Reference proteome</keyword>
<feature type="region of interest" description="Disordered" evidence="1">
    <location>
        <begin position="271"/>
        <end position="305"/>
    </location>
</feature>
<dbReference type="Proteomes" id="UP000001929">
    <property type="component" value="Chromosome"/>
</dbReference>
<accession>Q2RN65</accession>
<evidence type="ECO:0000256" key="1">
    <source>
        <dbReference type="SAM" id="MobiDB-lite"/>
    </source>
</evidence>
<protein>
    <submittedName>
        <fullName evidence="2">Uncharacterized protein</fullName>
    </submittedName>
</protein>
<proteinExistence type="predicted"/>
<feature type="compositionally biased region" description="Polar residues" evidence="1">
    <location>
        <begin position="331"/>
        <end position="341"/>
    </location>
</feature>
<reference evidence="2 3" key="1">
    <citation type="journal article" date="2011" name="Stand. Genomic Sci.">
        <title>Complete genome sequence of Rhodospirillum rubrum type strain (S1).</title>
        <authorList>
            <person name="Munk A.C."/>
            <person name="Copeland A."/>
            <person name="Lucas S."/>
            <person name="Lapidus A."/>
            <person name="Del Rio T.G."/>
            <person name="Barry K."/>
            <person name="Detter J.C."/>
            <person name="Hammon N."/>
            <person name="Israni S."/>
            <person name="Pitluck S."/>
            <person name="Brettin T."/>
            <person name="Bruce D."/>
            <person name="Han C."/>
            <person name="Tapia R."/>
            <person name="Gilna P."/>
            <person name="Schmutz J."/>
            <person name="Larimer F."/>
            <person name="Land M."/>
            <person name="Kyrpides N.C."/>
            <person name="Mavromatis K."/>
            <person name="Richardson P."/>
            <person name="Rohde M."/>
            <person name="Goker M."/>
            <person name="Klenk H.P."/>
            <person name="Zhang Y."/>
            <person name="Roberts G.P."/>
            <person name="Reslewic S."/>
            <person name="Schwartz D.C."/>
        </authorList>
    </citation>
    <scope>NUCLEOTIDE SEQUENCE [LARGE SCALE GENOMIC DNA]</scope>
    <source>
        <strain evidence="3">ATCC 11170 / ATH 1.1.1 / DSM 467 / LMG 4362 / NCIMB 8255 / S1</strain>
    </source>
</reference>
<feature type="region of interest" description="Disordered" evidence="1">
    <location>
        <begin position="331"/>
        <end position="353"/>
    </location>
</feature>
<dbReference type="HOGENOM" id="CLU_589087_0_0_5"/>
<feature type="compositionally biased region" description="Polar residues" evidence="1">
    <location>
        <begin position="431"/>
        <end position="441"/>
    </location>
</feature>
<dbReference type="EMBL" id="CP000230">
    <property type="protein sequence ID" value="ABC24430.1"/>
    <property type="molecule type" value="Genomic_DNA"/>
</dbReference>
<dbReference type="PATRIC" id="fig|269796.9.peg.3757"/>
<dbReference type="STRING" id="269796.Rru_A3636"/>
<feature type="compositionally biased region" description="Low complexity" evidence="1">
    <location>
        <begin position="411"/>
        <end position="430"/>
    </location>
</feature>
<gene>
    <name evidence="2" type="ordered locus">Rru_A3636</name>
</gene>
<evidence type="ECO:0000313" key="3">
    <source>
        <dbReference type="Proteomes" id="UP000001929"/>
    </source>
</evidence>
<feature type="compositionally biased region" description="Gly residues" evidence="1">
    <location>
        <begin position="271"/>
        <end position="281"/>
    </location>
</feature>
<feature type="compositionally biased region" description="Polar residues" evidence="1">
    <location>
        <begin position="295"/>
        <end position="305"/>
    </location>
</feature>
<feature type="region of interest" description="Disordered" evidence="1">
    <location>
        <begin position="371"/>
        <end position="464"/>
    </location>
</feature>
<dbReference type="AlphaFoldDB" id="Q2RN65"/>
<sequence>MAVDATVSAAPTPAKDQATPGYRIEGDKVINDGFLDGFTFWDALDVVNPLQHIPIVGPIYRELTGDELKAGPRLAGGTLFGGVLGLVDAAVNVAVQKMTGKDIGGHVIALAKSAAGYDEEPVLTAKVAAPSGTAAALDPHAPISLLPPKWQATASAASTAGAGTGAGGPADKTMPLGYDALTPAGAASGATGAGSGKAKPGKVDLILPQQKADRTSGSEPQGLPLGYDALAATGAKTSAVPSAQVAKLQAQTGDAKAALARTIAAQEGGQLGTIGQQGGQQGSQQSASARRPGPTSLTQQEGPQRTFSGKTLAQYQAQAPGVVTARMPTTLTGSRVGSAQTVAPGRSPRELTDPATMAGLLTMQAEANRLPKTSNGQSQGGDSGATDVGDTLSIPEKGRPTASATPPNGLTTSPGVASSAAAAPAAAVTGDQTSPWFNQQMMRGLEKYQKSRGGLPTSGTDINA</sequence>
<dbReference type="KEGG" id="rru:Rru_A3636"/>
<name>Q2RN65_RHORT</name>
<dbReference type="eggNOG" id="ENOG5032Y8M">
    <property type="taxonomic scope" value="Bacteria"/>
</dbReference>
<evidence type="ECO:0000313" key="2">
    <source>
        <dbReference type="EMBL" id="ABC24430.1"/>
    </source>
</evidence>